<dbReference type="InterPro" id="IPR034904">
    <property type="entry name" value="FSCA_dom_sf"/>
</dbReference>
<dbReference type="InterPro" id="IPR052339">
    <property type="entry name" value="Fe-S_Maturation_MIP18"/>
</dbReference>
<dbReference type="Gene3D" id="3.30.300.130">
    <property type="entry name" value="Fe-S cluster assembly (FSCA)"/>
    <property type="match status" value="1"/>
</dbReference>
<dbReference type="Pfam" id="PF01883">
    <property type="entry name" value="FeS_assembly_P"/>
    <property type="match status" value="1"/>
</dbReference>
<dbReference type="AlphaFoldDB" id="A0A7X7R9L0"/>
<proteinExistence type="predicted"/>
<evidence type="ECO:0000313" key="2">
    <source>
        <dbReference type="EMBL" id="NLF55754.1"/>
    </source>
</evidence>
<dbReference type="InterPro" id="IPR002744">
    <property type="entry name" value="MIP18-like"/>
</dbReference>
<comment type="caution">
    <text evidence="2">The sequence shown here is derived from an EMBL/GenBank/DDBJ whole genome shotgun (WGS) entry which is preliminary data.</text>
</comment>
<sequence length="107" mass="11968">MATPPRLDADAIRAILRRVIDPEVGVNIVDLGLIYRIEVGDDDIRIEMTMTSPACPMADMILDDIDAALDATIPPEVQLHVDLVWDPPWTPERMAPEARAHFGWKKP</sequence>
<reference evidence="2 3" key="1">
    <citation type="journal article" date="2020" name="Biotechnol. Biofuels">
        <title>New insights from the biogas microbiome by comprehensive genome-resolved metagenomics of nearly 1600 species originating from multiple anaerobic digesters.</title>
        <authorList>
            <person name="Campanaro S."/>
            <person name="Treu L."/>
            <person name="Rodriguez-R L.M."/>
            <person name="Kovalovszki A."/>
            <person name="Ziels R.M."/>
            <person name="Maus I."/>
            <person name="Zhu X."/>
            <person name="Kougias P.G."/>
            <person name="Basile A."/>
            <person name="Luo G."/>
            <person name="Schluter A."/>
            <person name="Konstantinidis K.T."/>
            <person name="Angelidaki I."/>
        </authorList>
    </citation>
    <scope>NUCLEOTIDE SEQUENCE [LARGE SCALE GENOMIC DNA]</scope>
    <source>
        <strain evidence="2">AS06rmzACSIP_256</strain>
    </source>
</reference>
<feature type="domain" description="MIP18 family-like" evidence="1">
    <location>
        <begin position="10"/>
        <end position="77"/>
    </location>
</feature>
<dbReference type="RefSeq" id="WP_068808192.1">
    <property type="nucleotide sequence ID" value="NZ_MBFM01000004.1"/>
</dbReference>
<name>A0A7X7R9L0_9RHOO</name>
<accession>A0A7X7R9L0</accession>
<dbReference type="Proteomes" id="UP000536534">
    <property type="component" value="Unassembled WGS sequence"/>
</dbReference>
<dbReference type="PANTHER" id="PTHR42831">
    <property type="entry name" value="FE-S PROTEIN MATURATION AUXILIARY FACTOR YITW"/>
    <property type="match status" value="1"/>
</dbReference>
<dbReference type="EMBL" id="JAAYYV010000444">
    <property type="protein sequence ID" value="NLF55754.1"/>
    <property type="molecule type" value="Genomic_DNA"/>
</dbReference>
<dbReference type="SUPFAM" id="SSF117916">
    <property type="entry name" value="Fe-S cluster assembly (FSCA) domain-like"/>
    <property type="match status" value="1"/>
</dbReference>
<protein>
    <submittedName>
        <fullName evidence="2">Metal-sulfur cluster assembly factor</fullName>
    </submittedName>
</protein>
<gene>
    <name evidence="2" type="ORF">GX576_15400</name>
</gene>
<dbReference type="OrthoDB" id="9805360at2"/>
<evidence type="ECO:0000259" key="1">
    <source>
        <dbReference type="Pfam" id="PF01883"/>
    </source>
</evidence>
<organism evidence="2 3">
    <name type="scientific">Thauera phenolivorans</name>
    <dbReference type="NCBI Taxonomy" id="1792543"/>
    <lineage>
        <taxon>Bacteria</taxon>
        <taxon>Pseudomonadati</taxon>
        <taxon>Pseudomonadota</taxon>
        <taxon>Betaproteobacteria</taxon>
        <taxon>Rhodocyclales</taxon>
        <taxon>Zoogloeaceae</taxon>
        <taxon>Thauera</taxon>
    </lineage>
</organism>
<evidence type="ECO:0000313" key="3">
    <source>
        <dbReference type="Proteomes" id="UP000536534"/>
    </source>
</evidence>
<dbReference type="PANTHER" id="PTHR42831:SF1">
    <property type="entry name" value="FE-S PROTEIN MATURATION AUXILIARY FACTOR YITW"/>
    <property type="match status" value="1"/>
</dbReference>